<keyword evidence="8" id="KW-0862">Zinc</keyword>
<dbReference type="GO" id="GO:0030430">
    <property type="term" value="C:host cell cytoplasm"/>
    <property type="evidence" value="ECO:0007669"/>
    <property type="project" value="UniProtKB-SubCell"/>
</dbReference>
<protein>
    <submittedName>
        <fullName evidence="12">Transactivator protein</fullName>
    </submittedName>
</protein>
<keyword evidence="7" id="KW-0863">Zinc-finger</keyword>
<evidence type="ECO:0000256" key="5">
    <source>
        <dbReference type="ARBA" id="ARBA00022632"/>
    </source>
</evidence>
<evidence type="ECO:0000313" key="12">
    <source>
        <dbReference type="EMBL" id="QHU79448.1"/>
    </source>
</evidence>
<dbReference type="EMBL" id="MN099999">
    <property type="protein sequence ID" value="QHU79448.1"/>
    <property type="molecule type" value="Genomic_DNA"/>
</dbReference>
<dbReference type="GO" id="GO:0052170">
    <property type="term" value="P:symbiont-mediated suppression of host innate immune response"/>
    <property type="evidence" value="ECO:0007669"/>
    <property type="project" value="UniProtKB-KW"/>
</dbReference>
<evidence type="ECO:0000256" key="3">
    <source>
        <dbReference type="ARBA" id="ARBA00022463"/>
    </source>
</evidence>
<accession>A0A6C0M888</accession>
<reference evidence="12" key="1">
    <citation type="submission" date="2019-06" db="EMBL/GenBank/DDBJ databases">
        <title>Novel geminivirus infecting Cactaceae plants in Arizona.</title>
        <authorList>
            <person name="Fontenele R.S."/>
            <person name="Schmidlin K."/>
            <person name="Majure L."/>
            <person name="Salywon A."/>
            <person name="Kraberger S."/>
            <person name="Wojciechowski M."/>
            <person name="Cobb I."/>
            <person name="Varsani A."/>
        </authorList>
    </citation>
    <scope>NUCLEOTIDE SEQUENCE</scope>
    <source>
        <strain evidence="12">DBG34</strain>
    </source>
</reference>
<keyword evidence="3" id="KW-0941">Suppressor of RNA silencing</keyword>
<dbReference type="Pfam" id="PF01440">
    <property type="entry name" value="Gemini_AL2"/>
    <property type="match status" value="1"/>
</dbReference>
<keyword evidence="10" id="KW-0899">Viral immunoevasion</keyword>
<keyword evidence="9" id="KW-1035">Host cytoplasm</keyword>
<keyword evidence="4" id="KW-0945">Host-virus interaction</keyword>
<evidence type="ECO:0000256" key="1">
    <source>
        <dbReference type="ARBA" id="ARBA00004192"/>
    </source>
</evidence>
<organism evidence="12">
    <name type="scientific">Opuntia virus 1</name>
    <dbReference type="NCBI Taxonomy" id="2706523"/>
    <lineage>
        <taxon>Viruses</taxon>
        <taxon>Monodnaviria</taxon>
        <taxon>Shotokuvirae</taxon>
        <taxon>Cressdnaviricota</taxon>
        <taxon>Repensiviricetes</taxon>
        <taxon>Geplafuvirales</taxon>
        <taxon>Geminiviridae</taxon>
        <taxon>Opunvirus</taxon>
        <taxon>Opunvirus opuntiae</taxon>
    </lineage>
</organism>
<dbReference type="InterPro" id="IPR000942">
    <property type="entry name" value="Gemini_AL2"/>
</dbReference>
<dbReference type="GO" id="GO:0008270">
    <property type="term" value="F:zinc ion binding"/>
    <property type="evidence" value="ECO:0007669"/>
    <property type="project" value="UniProtKB-KW"/>
</dbReference>
<evidence type="ECO:0000256" key="6">
    <source>
        <dbReference type="ARBA" id="ARBA00022723"/>
    </source>
</evidence>
<keyword evidence="6" id="KW-0479">Metal-binding</keyword>
<comment type="similarity">
    <text evidence="2">Belongs to the geminiviridae transcriptional activator protein family.</text>
</comment>
<dbReference type="GO" id="GO:0019028">
    <property type="term" value="C:viral capsid"/>
    <property type="evidence" value="ECO:0007669"/>
    <property type="project" value="InterPro"/>
</dbReference>
<feature type="region of interest" description="Disordered" evidence="11">
    <location>
        <begin position="1"/>
        <end position="33"/>
    </location>
</feature>
<proteinExistence type="inferred from homology"/>
<name>A0A6C0M888_9GEMI</name>
<feature type="compositionally biased region" description="Low complexity" evidence="11">
    <location>
        <begin position="1"/>
        <end position="15"/>
    </location>
</feature>
<evidence type="ECO:0000256" key="8">
    <source>
        <dbReference type="ARBA" id="ARBA00022833"/>
    </source>
</evidence>
<evidence type="ECO:0000256" key="4">
    <source>
        <dbReference type="ARBA" id="ARBA00022581"/>
    </source>
</evidence>
<evidence type="ECO:0000256" key="7">
    <source>
        <dbReference type="ARBA" id="ARBA00022771"/>
    </source>
</evidence>
<dbReference type="GO" id="GO:0005198">
    <property type="term" value="F:structural molecule activity"/>
    <property type="evidence" value="ECO:0007669"/>
    <property type="project" value="InterPro"/>
</dbReference>
<gene>
    <name evidence="12" type="primary">trap</name>
</gene>
<evidence type="ECO:0000256" key="10">
    <source>
        <dbReference type="ARBA" id="ARBA00023280"/>
    </source>
</evidence>
<feature type="region of interest" description="Disordered" evidence="11">
    <location>
        <begin position="134"/>
        <end position="165"/>
    </location>
</feature>
<keyword evidence="5" id="KW-1090">Inhibition of host innate immune response by virus</keyword>
<sequence>MPISYSSPSHSSNPSDEIKPLLPSPSTPIYNNPIQSCTDPEQCHRDKYIDCPVHDVRLRHKNAKKRSRRERRIAFHLECKCTFLYSKTCGHGFTHRGTHHCISGRDWDLHMEGPQSPIHETVIHRGQYARTIIPHPDPGKPQPPKRARLTQILDPDRDTDQFEDSDWEFILE</sequence>
<evidence type="ECO:0000256" key="2">
    <source>
        <dbReference type="ARBA" id="ARBA00007672"/>
    </source>
</evidence>
<evidence type="ECO:0000256" key="11">
    <source>
        <dbReference type="SAM" id="MobiDB-lite"/>
    </source>
</evidence>
<comment type="subcellular location">
    <subcellularLocation>
        <location evidence="1">Host cytoplasm</location>
    </subcellularLocation>
</comment>
<evidence type="ECO:0000256" key="9">
    <source>
        <dbReference type="ARBA" id="ARBA00023200"/>
    </source>
</evidence>